<evidence type="ECO:0000256" key="1">
    <source>
        <dbReference type="SAM" id="MobiDB-lite"/>
    </source>
</evidence>
<evidence type="ECO:0000313" key="3">
    <source>
        <dbReference type="Proteomes" id="UP000028837"/>
    </source>
</evidence>
<feature type="compositionally biased region" description="Basic residues" evidence="1">
    <location>
        <begin position="195"/>
        <end position="204"/>
    </location>
</feature>
<feature type="region of interest" description="Disordered" evidence="1">
    <location>
        <begin position="281"/>
        <end position="335"/>
    </location>
</feature>
<dbReference type="AlphaFoldDB" id="A0A086KPZ3"/>
<feature type="compositionally biased region" description="Basic residues" evidence="1">
    <location>
        <begin position="289"/>
        <end position="299"/>
    </location>
</feature>
<accession>A0A086KPZ3</accession>
<feature type="region of interest" description="Disordered" evidence="1">
    <location>
        <begin position="184"/>
        <end position="237"/>
    </location>
</feature>
<organism evidence="2 3">
    <name type="scientific">Toxoplasma gondii GAB2-2007-GAL-DOM2</name>
    <dbReference type="NCBI Taxonomy" id="1130820"/>
    <lineage>
        <taxon>Eukaryota</taxon>
        <taxon>Sar</taxon>
        <taxon>Alveolata</taxon>
        <taxon>Apicomplexa</taxon>
        <taxon>Conoidasida</taxon>
        <taxon>Coccidia</taxon>
        <taxon>Eucoccidiorida</taxon>
        <taxon>Eimeriorina</taxon>
        <taxon>Sarcocystidae</taxon>
        <taxon>Toxoplasma</taxon>
    </lineage>
</organism>
<comment type="caution">
    <text evidence="2">The sequence shown here is derived from an EMBL/GenBank/DDBJ whole genome shotgun (WGS) entry which is preliminary data.</text>
</comment>
<feature type="region of interest" description="Disordered" evidence="1">
    <location>
        <begin position="69"/>
        <end position="95"/>
    </location>
</feature>
<dbReference type="OrthoDB" id="331454at2759"/>
<feature type="compositionally biased region" description="Low complexity" evidence="1">
    <location>
        <begin position="221"/>
        <end position="231"/>
    </location>
</feature>
<proteinExistence type="predicted"/>
<evidence type="ECO:0000313" key="2">
    <source>
        <dbReference type="EMBL" id="KFG46461.1"/>
    </source>
</evidence>
<dbReference type="VEuPathDB" id="ToxoDB:TGDOM2_248820"/>
<sequence>MEVRTVIHSLIYTSVLTMVSVLREAILFVNGIPFGQVSDASFASADEIIVTGLKSLELFNPLEDDAESFSSEASESTSPTATTSQHNPTKTWTRDPFLASTPAIAIGGAPFDTLHDYAVDLSGPEDFALLISRAKAEFVASLPPSALRQWIHWQKRGVQQSFFRRGEEHEERGSSVFFPVARIQTQGTNEDKTTSSKKIKRPMSRKYTDGPGTHIPHGDKAASSSSLSSASQQPVKTINTSYHEESVNTGVANLVMSSSTSGGDPMALVPAHSVELGNVVVAEGSPPKSLHRIAERRRKTGDEPSKDGSNRKTLVFRGRGGRESGQTHDSAAGPR</sequence>
<gene>
    <name evidence="2" type="ORF">TGDOM2_248820</name>
</gene>
<feature type="compositionally biased region" description="Low complexity" evidence="1">
    <location>
        <begin position="69"/>
        <end position="84"/>
    </location>
</feature>
<dbReference type="EMBL" id="AHZU02000272">
    <property type="protein sequence ID" value="KFG46461.1"/>
    <property type="molecule type" value="Genomic_DNA"/>
</dbReference>
<name>A0A086KPZ3_TOXGO</name>
<protein>
    <submittedName>
        <fullName evidence="2">Uncharacterized protein</fullName>
    </submittedName>
</protein>
<feature type="compositionally biased region" description="Basic and acidic residues" evidence="1">
    <location>
        <begin position="300"/>
        <end position="310"/>
    </location>
</feature>
<dbReference type="Proteomes" id="UP000028837">
    <property type="component" value="Unassembled WGS sequence"/>
</dbReference>
<reference evidence="2 3" key="1">
    <citation type="submission" date="2014-02" db="EMBL/GenBank/DDBJ databases">
        <authorList>
            <person name="Sibley D."/>
            <person name="Venepally P."/>
            <person name="Karamycheva S."/>
            <person name="Hadjithomas M."/>
            <person name="Khan A."/>
            <person name="Brunk B."/>
            <person name="Roos D."/>
            <person name="Caler E."/>
            <person name="Lorenzi H."/>
        </authorList>
    </citation>
    <scope>NUCLEOTIDE SEQUENCE [LARGE SCALE GENOMIC DNA]</scope>
    <source>
        <strain evidence="2 3">GAB2-2007-GAL-DOM2</strain>
    </source>
</reference>